<name>A0A2J7ZFJ8_9CHLO</name>
<keyword evidence="1" id="KW-0040">ANK repeat</keyword>
<proteinExistence type="predicted"/>
<dbReference type="PROSITE" id="PS50297">
    <property type="entry name" value="ANK_REP_REGION"/>
    <property type="match status" value="1"/>
</dbReference>
<gene>
    <name evidence="2" type="ORF">TSOC_015167</name>
</gene>
<dbReference type="PROSITE" id="PS50088">
    <property type="entry name" value="ANK_REPEAT"/>
    <property type="match status" value="1"/>
</dbReference>
<comment type="caution">
    <text evidence="2">The sequence shown here is derived from an EMBL/GenBank/DDBJ whole genome shotgun (WGS) entry which is preliminary data.</text>
</comment>
<protein>
    <submittedName>
        <fullName evidence="2">Uncharacterized protein</fullName>
    </submittedName>
</protein>
<evidence type="ECO:0000313" key="2">
    <source>
        <dbReference type="EMBL" id="PNG99054.1"/>
    </source>
</evidence>
<sequence>DCILYGGNYVGRSRFEALAGSKVARWYRSIKVAGSDLALGDWLLAGGVPVYKNRSRPKTTGAAALPFAIQKADTKVVEALLRSEADVAAKSN</sequence>
<evidence type="ECO:0000313" key="3">
    <source>
        <dbReference type="Proteomes" id="UP000236333"/>
    </source>
</evidence>
<feature type="repeat" description="ANK" evidence="1">
    <location>
        <begin position="60"/>
        <end position="92"/>
    </location>
</feature>
<dbReference type="EMBL" id="PGGS01004332">
    <property type="protein sequence ID" value="PNG99054.1"/>
    <property type="molecule type" value="Genomic_DNA"/>
</dbReference>
<dbReference type="OrthoDB" id="550248at2759"/>
<feature type="non-terminal residue" evidence="2">
    <location>
        <position position="92"/>
    </location>
</feature>
<dbReference type="Proteomes" id="UP000236333">
    <property type="component" value="Unassembled WGS sequence"/>
</dbReference>
<reference evidence="2 3" key="1">
    <citation type="journal article" date="2017" name="Mol. Biol. Evol.">
        <title>The 4-celled Tetrabaena socialis nuclear genome reveals the essential components for genetic control of cell number at the origin of multicellularity in the volvocine lineage.</title>
        <authorList>
            <person name="Featherston J."/>
            <person name="Arakaki Y."/>
            <person name="Hanschen E.R."/>
            <person name="Ferris P.J."/>
            <person name="Michod R.E."/>
            <person name="Olson B.J.S.C."/>
            <person name="Nozaki H."/>
            <person name="Durand P.M."/>
        </authorList>
    </citation>
    <scope>NUCLEOTIDE SEQUENCE [LARGE SCALE GENOMIC DNA]</scope>
    <source>
        <strain evidence="2 3">NIES-571</strain>
    </source>
</reference>
<accession>A0A2J7ZFJ8</accession>
<feature type="non-terminal residue" evidence="2">
    <location>
        <position position="1"/>
    </location>
</feature>
<dbReference type="AlphaFoldDB" id="A0A2J7ZFJ8"/>
<keyword evidence="3" id="KW-1185">Reference proteome</keyword>
<organism evidence="2 3">
    <name type="scientific">Tetrabaena socialis</name>
    <dbReference type="NCBI Taxonomy" id="47790"/>
    <lineage>
        <taxon>Eukaryota</taxon>
        <taxon>Viridiplantae</taxon>
        <taxon>Chlorophyta</taxon>
        <taxon>core chlorophytes</taxon>
        <taxon>Chlorophyceae</taxon>
        <taxon>CS clade</taxon>
        <taxon>Chlamydomonadales</taxon>
        <taxon>Tetrabaenaceae</taxon>
        <taxon>Tetrabaena</taxon>
    </lineage>
</organism>
<dbReference type="InterPro" id="IPR002110">
    <property type="entry name" value="Ankyrin_rpt"/>
</dbReference>
<evidence type="ECO:0000256" key="1">
    <source>
        <dbReference type="PROSITE-ProRule" id="PRU00023"/>
    </source>
</evidence>